<keyword evidence="9" id="KW-1185">Reference proteome</keyword>
<dbReference type="SMART" id="SM00245">
    <property type="entry name" value="TSPc"/>
    <property type="match status" value="1"/>
</dbReference>
<evidence type="ECO:0000256" key="3">
    <source>
        <dbReference type="ARBA" id="ARBA00022801"/>
    </source>
</evidence>
<dbReference type="Pfam" id="PF17820">
    <property type="entry name" value="PDZ_6"/>
    <property type="match status" value="1"/>
</dbReference>
<dbReference type="Pfam" id="PF22694">
    <property type="entry name" value="CtpB_N-like"/>
    <property type="match status" value="1"/>
</dbReference>
<feature type="domain" description="PDZ" evidence="7">
    <location>
        <begin position="103"/>
        <end position="146"/>
    </location>
</feature>
<keyword evidence="2 5" id="KW-0645">Protease</keyword>
<dbReference type="InterPro" id="IPR055210">
    <property type="entry name" value="CtpA/B_N"/>
</dbReference>
<dbReference type="GO" id="GO:0006508">
    <property type="term" value="P:proteolysis"/>
    <property type="evidence" value="ECO:0007669"/>
    <property type="project" value="UniProtKB-KW"/>
</dbReference>
<reference evidence="9" key="1">
    <citation type="submission" date="2019-05" db="EMBL/GenBank/DDBJ databases">
        <title>Complete genome sequencing of Dialister sp. strain 5BBH33.</title>
        <authorList>
            <person name="Sakamoto M."/>
            <person name="Murakami T."/>
            <person name="Mori H."/>
        </authorList>
    </citation>
    <scope>NUCLEOTIDE SEQUENCE [LARGE SCALE GENOMIC DNA]</scope>
    <source>
        <strain evidence="9">5BBH33</strain>
    </source>
</reference>
<name>A0A8E4DFK6_9FIRM</name>
<keyword evidence="6" id="KW-1133">Transmembrane helix</keyword>
<dbReference type="InterPro" id="IPR029045">
    <property type="entry name" value="ClpP/crotonase-like_dom_sf"/>
</dbReference>
<evidence type="ECO:0000259" key="7">
    <source>
        <dbReference type="PROSITE" id="PS50106"/>
    </source>
</evidence>
<dbReference type="Gene3D" id="3.90.226.10">
    <property type="entry name" value="2-enoyl-CoA Hydratase, Chain A, domain 1"/>
    <property type="match status" value="1"/>
</dbReference>
<dbReference type="GO" id="GO:0008236">
    <property type="term" value="F:serine-type peptidase activity"/>
    <property type="evidence" value="ECO:0007669"/>
    <property type="project" value="UniProtKB-KW"/>
</dbReference>
<comment type="similarity">
    <text evidence="1 5">Belongs to the peptidase S41A family.</text>
</comment>
<dbReference type="OrthoDB" id="9812068at2"/>
<keyword evidence="6" id="KW-0812">Transmembrane</keyword>
<dbReference type="EMBL" id="AP019697">
    <property type="protein sequence ID" value="BBK24905.1"/>
    <property type="molecule type" value="Genomic_DNA"/>
</dbReference>
<keyword evidence="4 5" id="KW-0720">Serine protease</keyword>
<dbReference type="InterPro" id="IPR041489">
    <property type="entry name" value="PDZ_6"/>
</dbReference>
<evidence type="ECO:0000313" key="8">
    <source>
        <dbReference type="EMBL" id="BBK24905.1"/>
    </source>
</evidence>
<dbReference type="PANTHER" id="PTHR32060">
    <property type="entry name" value="TAIL-SPECIFIC PROTEASE"/>
    <property type="match status" value="1"/>
</dbReference>
<dbReference type="KEGG" id="dho:Dia5BBH33_08400"/>
<dbReference type="Pfam" id="PF03572">
    <property type="entry name" value="Peptidase_S41"/>
    <property type="match status" value="1"/>
</dbReference>
<dbReference type="SMART" id="SM00228">
    <property type="entry name" value="PDZ"/>
    <property type="match status" value="1"/>
</dbReference>
<accession>A0A8E4DFK6</accession>
<dbReference type="RefSeq" id="WP_108849758.1">
    <property type="nucleotide sequence ID" value="NZ_AP019697.1"/>
</dbReference>
<dbReference type="PANTHER" id="PTHR32060:SF30">
    <property type="entry name" value="CARBOXY-TERMINAL PROCESSING PROTEASE CTPA"/>
    <property type="match status" value="1"/>
</dbReference>
<dbReference type="Gene3D" id="3.30.750.44">
    <property type="match status" value="1"/>
</dbReference>
<dbReference type="NCBIfam" id="TIGR00225">
    <property type="entry name" value="prc"/>
    <property type="match status" value="1"/>
</dbReference>
<dbReference type="SUPFAM" id="SSF52096">
    <property type="entry name" value="ClpP/crotonase"/>
    <property type="match status" value="1"/>
</dbReference>
<evidence type="ECO:0000256" key="5">
    <source>
        <dbReference type="RuleBase" id="RU004404"/>
    </source>
</evidence>
<dbReference type="InterPro" id="IPR005151">
    <property type="entry name" value="Tail-specific_protease"/>
</dbReference>
<keyword evidence="3 5" id="KW-0378">Hydrolase</keyword>
<dbReference type="CDD" id="cd07560">
    <property type="entry name" value="Peptidase_S41_CPP"/>
    <property type="match status" value="1"/>
</dbReference>
<keyword evidence="6" id="KW-0472">Membrane</keyword>
<dbReference type="PROSITE" id="PS50106">
    <property type="entry name" value="PDZ"/>
    <property type="match status" value="1"/>
</dbReference>
<dbReference type="InterPro" id="IPR036034">
    <property type="entry name" value="PDZ_sf"/>
</dbReference>
<dbReference type="InterPro" id="IPR004447">
    <property type="entry name" value="Peptidase_S41A"/>
</dbReference>
<evidence type="ECO:0000313" key="9">
    <source>
        <dbReference type="Proteomes" id="UP000320585"/>
    </source>
</evidence>
<dbReference type="AlphaFoldDB" id="A0A8E4DFK6"/>
<dbReference type="GeneID" id="92716061"/>
<sequence length="383" mass="41373">MSKFHMSWKNVLLHIVLCLALCIVFLTGVLYWLTDDPQAFIGFLCNYRTVKADYYEPVSDRVLFEGAVNGMVKSLGDPYSTYLTGEKLNSFIQGINGEYHGIGIIIGFTIDKEPVILYVIPNSPAASAGLKSGDVLKSVDGKSIDGWEPNAISQSIQGESGTSVKIGYTRGSESYSSDIIRSDINIPSVSSSMASPDTGYIHIFIFAKNTPSEFKQALADLKSKGMQKLIIDLRMNPGGSIESVVDIADQILSKGLVLSYIPKNGAPKQYDIEGISNPMPMAILVDRNSASASEILAGAVQARHEGLIIGETTFGKGTIQDVIFENDQDAALKISIGEYKTADGKKINKVGITPDIKISQDGKAFDAGHDSVLQFAVKKLQDT</sequence>
<dbReference type="Proteomes" id="UP000320585">
    <property type="component" value="Chromosome"/>
</dbReference>
<evidence type="ECO:0000256" key="2">
    <source>
        <dbReference type="ARBA" id="ARBA00022670"/>
    </source>
</evidence>
<dbReference type="SUPFAM" id="SSF50156">
    <property type="entry name" value="PDZ domain-like"/>
    <property type="match status" value="1"/>
</dbReference>
<proteinExistence type="inferred from homology"/>
<gene>
    <name evidence="8" type="ORF">Dia5BBH33_08400</name>
</gene>
<protein>
    <submittedName>
        <fullName evidence="8">Peptidase</fullName>
    </submittedName>
</protein>
<dbReference type="Gene3D" id="2.30.42.10">
    <property type="match status" value="1"/>
</dbReference>
<evidence type="ECO:0000256" key="6">
    <source>
        <dbReference type="SAM" id="Phobius"/>
    </source>
</evidence>
<evidence type="ECO:0000256" key="1">
    <source>
        <dbReference type="ARBA" id="ARBA00009179"/>
    </source>
</evidence>
<dbReference type="GO" id="GO:0004175">
    <property type="term" value="F:endopeptidase activity"/>
    <property type="evidence" value="ECO:0007669"/>
    <property type="project" value="TreeGrafter"/>
</dbReference>
<feature type="transmembrane region" description="Helical" evidence="6">
    <location>
        <begin position="12"/>
        <end position="33"/>
    </location>
</feature>
<dbReference type="GO" id="GO:0030288">
    <property type="term" value="C:outer membrane-bounded periplasmic space"/>
    <property type="evidence" value="ECO:0007669"/>
    <property type="project" value="TreeGrafter"/>
</dbReference>
<dbReference type="InterPro" id="IPR001478">
    <property type="entry name" value="PDZ"/>
</dbReference>
<dbReference type="GO" id="GO:0007165">
    <property type="term" value="P:signal transduction"/>
    <property type="evidence" value="ECO:0007669"/>
    <property type="project" value="TreeGrafter"/>
</dbReference>
<evidence type="ECO:0000256" key="4">
    <source>
        <dbReference type="ARBA" id="ARBA00022825"/>
    </source>
</evidence>
<organism evidence="8 9">
    <name type="scientific">Dialister hominis</name>
    <dbReference type="NCBI Taxonomy" id="2582419"/>
    <lineage>
        <taxon>Bacteria</taxon>
        <taxon>Bacillati</taxon>
        <taxon>Bacillota</taxon>
        <taxon>Negativicutes</taxon>
        <taxon>Veillonellales</taxon>
        <taxon>Veillonellaceae</taxon>
        <taxon>Dialister</taxon>
    </lineage>
</organism>